<dbReference type="InterPro" id="IPR035940">
    <property type="entry name" value="CAP_sf"/>
</dbReference>
<evidence type="ECO:0000259" key="1">
    <source>
        <dbReference type="SMART" id="SM00198"/>
    </source>
</evidence>
<name>A0AAW1IGD1_SAPOF</name>
<gene>
    <name evidence="2" type="ORF">RND81_09G008500</name>
</gene>
<reference evidence="2" key="1">
    <citation type="submission" date="2024-03" db="EMBL/GenBank/DDBJ databases">
        <title>WGS assembly of Saponaria officinalis var. Norfolk2.</title>
        <authorList>
            <person name="Jenkins J."/>
            <person name="Shu S."/>
            <person name="Grimwood J."/>
            <person name="Barry K."/>
            <person name="Goodstein D."/>
            <person name="Schmutz J."/>
            <person name="Leebens-Mack J."/>
            <person name="Osbourn A."/>
        </authorList>
    </citation>
    <scope>NUCLEOTIDE SEQUENCE [LARGE SCALE GENOMIC DNA]</scope>
    <source>
        <strain evidence="2">JIC</strain>
    </source>
</reference>
<dbReference type="EMBL" id="JBDFQZ010000009">
    <property type="protein sequence ID" value="KAK9688751.1"/>
    <property type="molecule type" value="Genomic_DNA"/>
</dbReference>
<dbReference type="Pfam" id="PF00188">
    <property type="entry name" value="CAP"/>
    <property type="match status" value="1"/>
</dbReference>
<dbReference type="Proteomes" id="UP001443914">
    <property type="component" value="Unassembled WGS sequence"/>
</dbReference>
<dbReference type="AlphaFoldDB" id="A0AAW1IGD1"/>
<dbReference type="InterPro" id="IPR014044">
    <property type="entry name" value="CAP_dom"/>
</dbReference>
<feature type="domain" description="SCP" evidence="1">
    <location>
        <begin position="2"/>
        <end position="110"/>
    </location>
</feature>
<dbReference type="PRINTS" id="PR00837">
    <property type="entry name" value="V5TPXLIKE"/>
</dbReference>
<dbReference type="SUPFAM" id="SSF55797">
    <property type="entry name" value="PR-1-like"/>
    <property type="match status" value="1"/>
</dbReference>
<dbReference type="FunFam" id="3.40.33.10:FF:000004">
    <property type="entry name" value="CAP, cysteine-rich secretory protein, antigen 5"/>
    <property type="match status" value="1"/>
</dbReference>
<keyword evidence="3" id="KW-1185">Reference proteome</keyword>
<evidence type="ECO:0000313" key="3">
    <source>
        <dbReference type="Proteomes" id="UP001443914"/>
    </source>
</evidence>
<sequence>MNTKLTNYAKWYANQRRGDCALIHSTGPYGENIFWGSENNWTPNQAVNVWSSQEAYYNYKANSFLPNKDCWHYTQVVWRSSKQVGCAKVKCLSCDTFVVCEYNPHGNTIGQRPR</sequence>
<protein>
    <recommendedName>
        <fullName evidence="1">SCP domain-containing protein</fullName>
    </recommendedName>
</protein>
<proteinExistence type="predicted"/>
<accession>A0AAW1IGD1</accession>
<dbReference type="Gene3D" id="3.40.33.10">
    <property type="entry name" value="CAP"/>
    <property type="match status" value="1"/>
</dbReference>
<organism evidence="2 3">
    <name type="scientific">Saponaria officinalis</name>
    <name type="common">Common soapwort</name>
    <name type="synonym">Lychnis saponaria</name>
    <dbReference type="NCBI Taxonomy" id="3572"/>
    <lineage>
        <taxon>Eukaryota</taxon>
        <taxon>Viridiplantae</taxon>
        <taxon>Streptophyta</taxon>
        <taxon>Embryophyta</taxon>
        <taxon>Tracheophyta</taxon>
        <taxon>Spermatophyta</taxon>
        <taxon>Magnoliopsida</taxon>
        <taxon>eudicotyledons</taxon>
        <taxon>Gunneridae</taxon>
        <taxon>Pentapetalae</taxon>
        <taxon>Caryophyllales</taxon>
        <taxon>Caryophyllaceae</taxon>
        <taxon>Caryophylleae</taxon>
        <taxon>Saponaria</taxon>
    </lineage>
</organism>
<evidence type="ECO:0000313" key="2">
    <source>
        <dbReference type="EMBL" id="KAK9688751.1"/>
    </source>
</evidence>
<comment type="caution">
    <text evidence="2">The sequence shown here is derived from an EMBL/GenBank/DDBJ whole genome shotgun (WGS) entry which is preliminary data.</text>
</comment>
<dbReference type="PANTHER" id="PTHR10334">
    <property type="entry name" value="CYSTEINE-RICH SECRETORY PROTEIN-RELATED"/>
    <property type="match status" value="1"/>
</dbReference>
<dbReference type="InterPro" id="IPR001283">
    <property type="entry name" value="CRISP-related"/>
</dbReference>
<dbReference type="SMART" id="SM00198">
    <property type="entry name" value="SCP"/>
    <property type="match status" value="1"/>
</dbReference>